<protein>
    <submittedName>
        <fullName evidence="1">Uncharacterized protein</fullName>
    </submittedName>
</protein>
<comment type="caution">
    <text evidence="1">The sequence shown here is derived from an EMBL/GenBank/DDBJ whole genome shotgun (WGS) entry which is preliminary data.</text>
</comment>
<organism evidence="1 2">
    <name type="scientific">Smallanthus sonchifolius</name>
    <dbReference type="NCBI Taxonomy" id="185202"/>
    <lineage>
        <taxon>Eukaryota</taxon>
        <taxon>Viridiplantae</taxon>
        <taxon>Streptophyta</taxon>
        <taxon>Embryophyta</taxon>
        <taxon>Tracheophyta</taxon>
        <taxon>Spermatophyta</taxon>
        <taxon>Magnoliopsida</taxon>
        <taxon>eudicotyledons</taxon>
        <taxon>Gunneridae</taxon>
        <taxon>Pentapetalae</taxon>
        <taxon>asterids</taxon>
        <taxon>campanulids</taxon>
        <taxon>Asterales</taxon>
        <taxon>Asteraceae</taxon>
        <taxon>Asteroideae</taxon>
        <taxon>Heliantheae alliance</taxon>
        <taxon>Millerieae</taxon>
        <taxon>Smallanthus</taxon>
    </lineage>
</organism>
<sequence>MEMVLLEPRCVLTLTRLLALLNAPPRSKLSRIRQMRKDRLTSYQPVKGCEAGPSTKNESISVHGWEPDENDARGLYSREEWDTD</sequence>
<reference evidence="1 2" key="2">
    <citation type="journal article" date="2022" name="Mol. Ecol. Resour.">
        <title>The genomes of chicory, endive, great burdock and yacon provide insights into Asteraceae paleo-polyploidization history and plant inulin production.</title>
        <authorList>
            <person name="Fan W."/>
            <person name="Wang S."/>
            <person name="Wang H."/>
            <person name="Wang A."/>
            <person name="Jiang F."/>
            <person name="Liu H."/>
            <person name="Zhao H."/>
            <person name="Xu D."/>
            <person name="Zhang Y."/>
        </authorList>
    </citation>
    <scope>NUCLEOTIDE SEQUENCE [LARGE SCALE GENOMIC DNA]</scope>
    <source>
        <strain evidence="2">cv. Yunnan</strain>
        <tissue evidence="1">Leaves</tissue>
    </source>
</reference>
<evidence type="ECO:0000313" key="1">
    <source>
        <dbReference type="EMBL" id="KAI3762253.1"/>
    </source>
</evidence>
<dbReference type="EMBL" id="CM042034">
    <property type="protein sequence ID" value="KAI3762253.1"/>
    <property type="molecule type" value="Genomic_DNA"/>
</dbReference>
<reference evidence="2" key="1">
    <citation type="journal article" date="2022" name="Mol. Ecol. Resour.">
        <title>The genomes of chicory, endive, great burdock and yacon provide insights into Asteraceae palaeo-polyploidization history and plant inulin production.</title>
        <authorList>
            <person name="Fan W."/>
            <person name="Wang S."/>
            <person name="Wang H."/>
            <person name="Wang A."/>
            <person name="Jiang F."/>
            <person name="Liu H."/>
            <person name="Zhao H."/>
            <person name="Xu D."/>
            <person name="Zhang Y."/>
        </authorList>
    </citation>
    <scope>NUCLEOTIDE SEQUENCE [LARGE SCALE GENOMIC DNA]</scope>
    <source>
        <strain evidence="2">cv. Yunnan</strain>
    </source>
</reference>
<gene>
    <name evidence="1" type="ORF">L1987_52678</name>
</gene>
<accession>A0ACB9EUF7</accession>
<name>A0ACB9EUF7_9ASTR</name>
<proteinExistence type="predicted"/>
<evidence type="ECO:0000313" key="2">
    <source>
        <dbReference type="Proteomes" id="UP001056120"/>
    </source>
</evidence>
<keyword evidence="2" id="KW-1185">Reference proteome</keyword>
<dbReference type="Proteomes" id="UP001056120">
    <property type="component" value="Linkage Group LG17"/>
</dbReference>